<evidence type="ECO:0000256" key="1">
    <source>
        <dbReference type="ARBA" id="ARBA00022771"/>
    </source>
</evidence>
<dbReference type="GO" id="GO:0008270">
    <property type="term" value="F:zinc ion binding"/>
    <property type="evidence" value="ECO:0007669"/>
    <property type="project" value="UniProtKB-KW"/>
</dbReference>
<feature type="non-terminal residue" evidence="6">
    <location>
        <position position="352"/>
    </location>
</feature>
<accession>A0A443S596</accession>
<dbReference type="InterPro" id="IPR001841">
    <property type="entry name" value="Znf_RING"/>
</dbReference>
<evidence type="ECO:0000256" key="2">
    <source>
        <dbReference type="ARBA" id="ARBA00022833"/>
    </source>
</evidence>
<dbReference type="InterPro" id="IPR013083">
    <property type="entry name" value="Znf_RING/FYVE/PHD"/>
</dbReference>
<keyword evidence="1 3" id="KW-0863">Zinc-finger</keyword>
<evidence type="ECO:0000256" key="3">
    <source>
        <dbReference type="PROSITE-ProRule" id="PRU00175"/>
    </source>
</evidence>
<organism evidence="6 7">
    <name type="scientific">Leptotrombidium deliense</name>
    <dbReference type="NCBI Taxonomy" id="299467"/>
    <lineage>
        <taxon>Eukaryota</taxon>
        <taxon>Metazoa</taxon>
        <taxon>Ecdysozoa</taxon>
        <taxon>Arthropoda</taxon>
        <taxon>Chelicerata</taxon>
        <taxon>Arachnida</taxon>
        <taxon>Acari</taxon>
        <taxon>Acariformes</taxon>
        <taxon>Trombidiformes</taxon>
        <taxon>Prostigmata</taxon>
        <taxon>Anystina</taxon>
        <taxon>Parasitengona</taxon>
        <taxon>Trombiculoidea</taxon>
        <taxon>Trombiculidae</taxon>
        <taxon>Leptotrombidium</taxon>
    </lineage>
</organism>
<dbReference type="Gene3D" id="3.30.40.10">
    <property type="entry name" value="Zinc/RING finger domain, C3HC4 (zinc finger)"/>
    <property type="match status" value="1"/>
</dbReference>
<evidence type="ECO:0000313" key="7">
    <source>
        <dbReference type="Proteomes" id="UP000288716"/>
    </source>
</evidence>
<proteinExistence type="predicted"/>
<keyword evidence="2" id="KW-0862">Zinc</keyword>
<dbReference type="EMBL" id="NCKV01008120">
    <property type="protein sequence ID" value="RWS22700.1"/>
    <property type="molecule type" value="Genomic_DNA"/>
</dbReference>
<name>A0A443S596_9ACAR</name>
<protein>
    <recommendedName>
        <fullName evidence="5">RING-type domain-containing protein</fullName>
    </recommendedName>
</protein>
<dbReference type="VEuPathDB" id="VectorBase:LDEU009340"/>
<dbReference type="Proteomes" id="UP000288716">
    <property type="component" value="Unassembled WGS sequence"/>
</dbReference>
<dbReference type="PROSITE" id="PS50089">
    <property type="entry name" value="ZF_RING_2"/>
    <property type="match status" value="1"/>
</dbReference>
<comment type="caution">
    <text evidence="6">The sequence shown here is derived from an EMBL/GenBank/DDBJ whole genome shotgun (WGS) entry which is preliminary data.</text>
</comment>
<gene>
    <name evidence="6" type="ORF">B4U80_14002</name>
</gene>
<dbReference type="AlphaFoldDB" id="A0A443S596"/>
<sequence>MVHRSNDKQSNIVIMPSISVAKQKEMHHVKRDTIIESLCHVQESISSLMQIASHLQFHSTSLGHSANEINRYTLASENQKSNNDPSSVTSLLRTITEEKIVSSSNATEEATSATLTDSATGKSEIKPREANANSCPICFESTIIDPCRLSVCLNKSQYYCFICLEQWIISSPICPCCRAIGNEIIMNNDAEQTRTVDGELYFRNIRNTSNVPIRSFEDIIATDPFYVNDNISDNNDDDDISNAENDIYMDSDCQTDNNDDTYYPNGVNICGECNRNIQSVQPTGATLECYNKNNEHIFHFHCIADRVIQENCCTCLTTSENKLIVETHTRELFSCYLDEHRNRRYEYLGKLP</sequence>
<reference evidence="6 7" key="1">
    <citation type="journal article" date="2018" name="Gigascience">
        <title>Genomes of trombidid mites reveal novel predicted allergens and laterally-transferred genes associated with secondary metabolism.</title>
        <authorList>
            <person name="Dong X."/>
            <person name="Chaisiri K."/>
            <person name="Xia D."/>
            <person name="Armstrong S.D."/>
            <person name="Fang Y."/>
            <person name="Donnelly M.J."/>
            <person name="Kadowaki T."/>
            <person name="McGarry J.W."/>
            <person name="Darby A.C."/>
            <person name="Makepeace B.L."/>
        </authorList>
    </citation>
    <scope>NUCLEOTIDE SEQUENCE [LARGE SCALE GENOMIC DNA]</scope>
    <source>
        <strain evidence="6">UoL-UT</strain>
    </source>
</reference>
<evidence type="ECO:0000256" key="4">
    <source>
        <dbReference type="SAM" id="MobiDB-lite"/>
    </source>
</evidence>
<evidence type="ECO:0000259" key="5">
    <source>
        <dbReference type="PROSITE" id="PS50089"/>
    </source>
</evidence>
<keyword evidence="1 3" id="KW-0479">Metal-binding</keyword>
<evidence type="ECO:0000313" key="6">
    <source>
        <dbReference type="EMBL" id="RWS22700.1"/>
    </source>
</evidence>
<keyword evidence="7" id="KW-1185">Reference proteome</keyword>
<feature type="compositionally biased region" description="Low complexity" evidence="4">
    <location>
        <begin position="102"/>
        <end position="120"/>
    </location>
</feature>
<feature type="domain" description="RING-type" evidence="5">
    <location>
        <begin position="135"/>
        <end position="178"/>
    </location>
</feature>
<feature type="region of interest" description="Disordered" evidence="4">
    <location>
        <begin position="102"/>
        <end position="122"/>
    </location>
</feature>
<dbReference type="SUPFAM" id="SSF57850">
    <property type="entry name" value="RING/U-box"/>
    <property type="match status" value="1"/>
</dbReference>